<dbReference type="GO" id="GO:0051607">
    <property type="term" value="P:defense response to virus"/>
    <property type="evidence" value="ECO:0007669"/>
    <property type="project" value="UniProtKB-UniRule"/>
</dbReference>
<comment type="similarity">
    <text evidence="2 9 10">Belongs to the CRISPR-associated endoribonuclease Cas2 protein family.</text>
</comment>
<keyword evidence="6 9" id="KW-0378">Hydrolase</keyword>
<dbReference type="NCBIfam" id="TIGR01573">
    <property type="entry name" value="cas2"/>
    <property type="match status" value="1"/>
</dbReference>
<dbReference type="PANTHER" id="PTHR34405">
    <property type="entry name" value="CRISPR-ASSOCIATED ENDORIBONUCLEASE CAS2"/>
    <property type="match status" value="1"/>
</dbReference>
<name>A0A917K7W0_9BACL</name>
<evidence type="ECO:0000313" key="12">
    <source>
        <dbReference type="Proteomes" id="UP000637695"/>
    </source>
</evidence>
<dbReference type="Proteomes" id="UP000637695">
    <property type="component" value="Unassembled WGS sequence"/>
</dbReference>
<keyword evidence="12" id="KW-1185">Reference proteome</keyword>
<proteinExistence type="inferred from homology"/>
<keyword evidence="7 9" id="KW-0460">Magnesium</keyword>
<dbReference type="SUPFAM" id="SSF143430">
    <property type="entry name" value="TTP0101/SSO1404-like"/>
    <property type="match status" value="1"/>
</dbReference>
<feature type="binding site" evidence="9">
    <location>
        <position position="8"/>
    </location>
    <ligand>
        <name>Mg(2+)</name>
        <dbReference type="ChEBI" id="CHEBI:18420"/>
        <note>catalytic</note>
    </ligand>
</feature>
<comment type="caution">
    <text evidence="11">The sequence shown here is derived from an EMBL/GenBank/DDBJ whole genome shotgun (WGS) entry which is preliminary data.</text>
</comment>
<comment type="subunit">
    <text evidence="9">Homodimer, forms a heterotetramer with a Cas1 homodimer.</text>
</comment>
<organism evidence="11 12">
    <name type="scientific">Alicyclobacillus cellulosilyticus</name>
    <dbReference type="NCBI Taxonomy" id="1003997"/>
    <lineage>
        <taxon>Bacteria</taxon>
        <taxon>Bacillati</taxon>
        <taxon>Bacillota</taxon>
        <taxon>Bacilli</taxon>
        <taxon>Bacillales</taxon>
        <taxon>Alicyclobacillaceae</taxon>
        <taxon>Alicyclobacillus</taxon>
    </lineage>
</organism>
<evidence type="ECO:0000256" key="2">
    <source>
        <dbReference type="ARBA" id="ARBA00009959"/>
    </source>
</evidence>
<keyword evidence="5 9" id="KW-0255">Endonuclease</keyword>
<evidence type="ECO:0000256" key="6">
    <source>
        <dbReference type="ARBA" id="ARBA00022801"/>
    </source>
</evidence>
<dbReference type="PANTHER" id="PTHR34405:SF3">
    <property type="entry name" value="CRISPR-ASSOCIATED ENDORIBONUCLEASE CAS2 3"/>
    <property type="match status" value="1"/>
</dbReference>
<dbReference type="GO" id="GO:0016787">
    <property type="term" value="F:hydrolase activity"/>
    <property type="evidence" value="ECO:0007669"/>
    <property type="project" value="UniProtKB-KW"/>
</dbReference>
<dbReference type="Gene3D" id="3.30.70.240">
    <property type="match status" value="1"/>
</dbReference>
<dbReference type="GO" id="GO:0043571">
    <property type="term" value="P:maintenance of CRISPR repeat elements"/>
    <property type="evidence" value="ECO:0007669"/>
    <property type="project" value="UniProtKB-UniRule"/>
</dbReference>
<dbReference type="CDD" id="cd09725">
    <property type="entry name" value="Cas2_I_II_III"/>
    <property type="match status" value="1"/>
</dbReference>
<sequence>MYYVVTYDICTDTKPGQKRLRRIAQICVNHGQRVQKSVFECKLDDTQYIQLVAQLRDTIRPDEDSVRIYRVQDFSRKTLVSLGREVGIDFDAPWIV</sequence>
<dbReference type="GO" id="GO:0004521">
    <property type="term" value="F:RNA endonuclease activity"/>
    <property type="evidence" value="ECO:0007669"/>
    <property type="project" value="UniProtKB-UniRule"/>
</dbReference>
<evidence type="ECO:0000256" key="10">
    <source>
        <dbReference type="PIRNR" id="PIRNR032582"/>
    </source>
</evidence>
<comment type="cofactor">
    <cofactor evidence="1 9">
        <name>Mg(2+)</name>
        <dbReference type="ChEBI" id="CHEBI:18420"/>
    </cofactor>
</comment>
<dbReference type="InterPro" id="IPR019199">
    <property type="entry name" value="Virulence_VapD/CRISPR_Cas2"/>
</dbReference>
<protein>
    <recommendedName>
        <fullName evidence="9">CRISPR-associated endoribonuclease Cas2</fullName>
        <ecNumber evidence="9">3.1.-.-</ecNumber>
    </recommendedName>
</protein>
<reference evidence="11" key="2">
    <citation type="submission" date="2020-09" db="EMBL/GenBank/DDBJ databases">
        <authorList>
            <person name="Sun Q."/>
            <person name="Ohkuma M."/>
        </authorList>
    </citation>
    <scope>NUCLEOTIDE SEQUENCE</scope>
    <source>
        <strain evidence="11">JCM 18487</strain>
    </source>
</reference>
<accession>A0A917K7W0</accession>
<evidence type="ECO:0000256" key="3">
    <source>
        <dbReference type="ARBA" id="ARBA00022722"/>
    </source>
</evidence>
<dbReference type="InterPro" id="IPR021127">
    <property type="entry name" value="CRISPR_associated_Cas2"/>
</dbReference>
<dbReference type="AlphaFoldDB" id="A0A917K7W0"/>
<gene>
    <name evidence="11" type="primary">cas2-1</name>
    <name evidence="9" type="synonym">cas2</name>
    <name evidence="11" type="ORF">GCM10010885_11420</name>
</gene>
<evidence type="ECO:0000256" key="5">
    <source>
        <dbReference type="ARBA" id="ARBA00022759"/>
    </source>
</evidence>
<evidence type="ECO:0000256" key="1">
    <source>
        <dbReference type="ARBA" id="ARBA00001946"/>
    </source>
</evidence>
<reference evidence="11" key="1">
    <citation type="journal article" date="2014" name="Int. J. Syst. Evol. Microbiol.">
        <title>Complete genome sequence of Corynebacterium casei LMG S-19264T (=DSM 44701T), isolated from a smear-ripened cheese.</title>
        <authorList>
            <consortium name="US DOE Joint Genome Institute (JGI-PGF)"/>
            <person name="Walter F."/>
            <person name="Albersmeier A."/>
            <person name="Kalinowski J."/>
            <person name="Ruckert C."/>
        </authorList>
    </citation>
    <scope>NUCLEOTIDE SEQUENCE</scope>
    <source>
        <strain evidence="11">JCM 18487</strain>
    </source>
</reference>
<evidence type="ECO:0000313" key="11">
    <source>
        <dbReference type="EMBL" id="GGJ03912.1"/>
    </source>
</evidence>
<keyword evidence="8 9" id="KW-0051">Antiviral defense</keyword>
<dbReference type="EC" id="3.1.-.-" evidence="9"/>
<dbReference type="PIRSF" id="PIRSF032582">
    <property type="entry name" value="Cas2"/>
    <property type="match status" value="1"/>
</dbReference>
<dbReference type="RefSeq" id="WP_188881704.1">
    <property type="nucleotide sequence ID" value="NZ_BMOY01000014.1"/>
</dbReference>
<comment type="function">
    <text evidence="9">CRISPR (clustered regularly interspaced short palindromic repeat), is an adaptive immune system that provides protection against mobile genetic elements (viruses, transposable elements and conjugative plasmids). CRISPR clusters contain sequences complementary to antecedent mobile elements and target invading nucleic acids. CRISPR clusters are transcribed and processed into CRISPR RNA (crRNA). Functions as a ssRNA-specific endoribonuclease. Involved in the integration of spacer DNA into the CRISPR cassette.</text>
</comment>
<keyword evidence="4 9" id="KW-0479">Metal-binding</keyword>
<evidence type="ECO:0000256" key="7">
    <source>
        <dbReference type="ARBA" id="ARBA00022842"/>
    </source>
</evidence>
<evidence type="ECO:0000256" key="9">
    <source>
        <dbReference type="HAMAP-Rule" id="MF_01471"/>
    </source>
</evidence>
<evidence type="ECO:0000256" key="8">
    <source>
        <dbReference type="ARBA" id="ARBA00023118"/>
    </source>
</evidence>
<dbReference type="EMBL" id="BMOY01000014">
    <property type="protein sequence ID" value="GGJ03912.1"/>
    <property type="molecule type" value="Genomic_DNA"/>
</dbReference>
<dbReference type="GO" id="GO:0046872">
    <property type="term" value="F:metal ion binding"/>
    <property type="evidence" value="ECO:0007669"/>
    <property type="project" value="UniProtKB-UniRule"/>
</dbReference>
<dbReference type="Pfam" id="PF09827">
    <property type="entry name" value="CRISPR_Cas2"/>
    <property type="match status" value="1"/>
</dbReference>
<evidence type="ECO:0000256" key="4">
    <source>
        <dbReference type="ARBA" id="ARBA00022723"/>
    </source>
</evidence>
<dbReference type="HAMAP" id="MF_01471">
    <property type="entry name" value="Cas2"/>
    <property type="match status" value="1"/>
</dbReference>
<keyword evidence="3 9" id="KW-0540">Nuclease</keyword>